<sequence length="124" mass="15152">MWWLCIEAKRYWTKIHTWLEKMIEQHINLRPEIFLVGIIPETYVSLHTSKDKKYLIIHVVTAAKIVFAQNWKNEKIPTEEDIIRKVLECAEMTRLTLAIKQKEQTGYYQIWECFYQWLEKKYES</sequence>
<name>A0A2D4LG50_9SAUR</name>
<protein>
    <submittedName>
        <fullName evidence="1">Uncharacterized protein</fullName>
    </submittedName>
</protein>
<reference evidence="1" key="2">
    <citation type="submission" date="2017-11" db="EMBL/GenBank/DDBJ databases">
        <title>Coralsnake Venomics: Analyses of Venom Gland Transcriptomes and Proteomes of Six Brazilian Taxa.</title>
        <authorList>
            <person name="Aird S.D."/>
            <person name="Jorge da Silva N."/>
            <person name="Qiu L."/>
            <person name="Villar-Briones A."/>
            <person name="Aparecida-Saddi V."/>
            <person name="Campos-Telles M.P."/>
            <person name="Grau M."/>
            <person name="Mikheyev A.S."/>
        </authorList>
    </citation>
    <scope>NUCLEOTIDE SEQUENCE</scope>
    <source>
        <tissue evidence="1">Venom_gland</tissue>
    </source>
</reference>
<dbReference type="EMBL" id="IACM01018796">
    <property type="protein sequence ID" value="LAB19939.1"/>
    <property type="molecule type" value="Transcribed_RNA"/>
</dbReference>
<proteinExistence type="predicted"/>
<organism evidence="1">
    <name type="scientific">Micrurus spixii</name>
    <name type="common">Amazon coral snake</name>
    <dbReference type="NCBI Taxonomy" id="129469"/>
    <lineage>
        <taxon>Eukaryota</taxon>
        <taxon>Metazoa</taxon>
        <taxon>Chordata</taxon>
        <taxon>Craniata</taxon>
        <taxon>Vertebrata</taxon>
        <taxon>Euteleostomi</taxon>
        <taxon>Lepidosauria</taxon>
        <taxon>Squamata</taxon>
        <taxon>Bifurcata</taxon>
        <taxon>Unidentata</taxon>
        <taxon>Episquamata</taxon>
        <taxon>Toxicofera</taxon>
        <taxon>Serpentes</taxon>
        <taxon>Colubroidea</taxon>
        <taxon>Elapidae</taxon>
        <taxon>Elapinae</taxon>
        <taxon>Micrurus</taxon>
    </lineage>
</organism>
<accession>A0A2D4LG50</accession>
<dbReference type="AlphaFoldDB" id="A0A2D4LG50"/>
<reference evidence="1" key="1">
    <citation type="submission" date="2017-07" db="EMBL/GenBank/DDBJ databases">
        <authorList>
            <person name="Mikheyev A."/>
            <person name="Grau M."/>
        </authorList>
    </citation>
    <scope>NUCLEOTIDE SEQUENCE</scope>
    <source>
        <tissue evidence="1">Venom_gland</tissue>
    </source>
</reference>
<evidence type="ECO:0000313" key="1">
    <source>
        <dbReference type="EMBL" id="LAB19939.1"/>
    </source>
</evidence>